<name>A0A2K1QZ10_9PEZI</name>
<feature type="region of interest" description="Disordered" evidence="1">
    <location>
        <begin position="1"/>
        <end position="74"/>
    </location>
</feature>
<feature type="compositionally biased region" description="Pro residues" evidence="1">
    <location>
        <begin position="40"/>
        <end position="54"/>
    </location>
</feature>
<sequence>MFSPQPVSKKPPGVLSYAHTPSRDHSQRSIPSFQSFIKRTPPPLEGQKPLPPDPPSRHDESRERRRSSSVYSRHVNHWAATPESWARGDIGTGDFGCLSAQDSHHKMDSKLSDQHVLQPTVYLPDPAKAKGAYDSGVQFSAHSAKHSYAPSSSPPRDYVDSVRTISLLEAQRQVSSKHAPALLPEELRARVRSNASMHSSTGNSSIHKLSIDIDDDDDAPRTAGAVHFDMHDASHAKPQLLGSSQSSSSDPYQKYAEAYRQDADASPISFEARGRTTDRGIPPRSPGVRYGPPSDDLSPRKSSPSEAERLAWMYHAVLRDESLRSSRSRHSSRSASSSSDIRAHMKMIPQPLFHNPRQISEQRTREYSAPRFIDTSTVTKHRPGILKNASEPLPYHRRPGLGPMSSRRVHTGLTDPHSPASDKSDTPIIGRFASPIATKISTDHRTRGQGTFTAMKDMLSNVTVGTRPFRRVSLHVPAAIKDSVKPEEMKKKFETLATKSGQMLEMGEKRREREREERVRELKSIIRVVPNT</sequence>
<protein>
    <submittedName>
        <fullName evidence="2">Uncharacterized protein</fullName>
    </submittedName>
</protein>
<gene>
    <name evidence="2" type="ORF">CAC42_5709</name>
</gene>
<dbReference type="InParanoid" id="A0A2K1QZ10"/>
<evidence type="ECO:0000313" key="2">
    <source>
        <dbReference type="EMBL" id="PNS20259.1"/>
    </source>
</evidence>
<evidence type="ECO:0000256" key="1">
    <source>
        <dbReference type="SAM" id="MobiDB-lite"/>
    </source>
</evidence>
<organism evidence="2 3">
    <name type="scientific">Sphaceloma murrayae</name>
    <dbReference type="NCBI Taxonomy" id="2082308"/>
    <lineage>
        <taxon>Eukaryota</taxon>
        <taxon>Fungi</taxon>
        <taxon>Dikarya</taxon>
        <taxon>Ascomycota</taxon>
        <taxon>Pezizomycotina</taxon>
        <taxon>Dothideomycetes</taxon>
        <taxon>Dothideomycetidae</taxon>
        <taxon>Myriangiales</taxon>
        <taxon>Elsinoaceae</taxon>
        <taxon>Sphaceloma</taxon>
    </lineage>
</organism>
<feature type="region of interest" description="Disordered" evidence="1">
    <location>
        <begin position="260"/>
        <end position="304"/>
    </location>
</feature>
<feature type="compositionally biased region" description="Polar residues" evidence="1">
    <location>
        <begin position="28"/>
        <end position="37"/>
    </location>
</feature>
<keyword evidence="3" id="KW-1185">Reference proteome</keyword>
<evidence type="ECO:0000313" key="3">
    <source>
        <dbReference type="Proteomes" id="UP000243797"/>
    </source>
</evidence>
<accession>A0A2K1QZ10</accession>
<proteinExistence type="predicted"/>
<dbReference type="OrthoDB" id="3919589at2759"/>
<reference evidence="2 3" key="1">
    <citation type="submission" date="2017-06" db="EMBL/GenBank/DDBJ databases">
        <title>Draft genome sequence of a variant of Elsinoe murrayae.</title>
        <authorList>
            <person name="Cheng Q."/>
        </authorList>
    </citation>
    <scope>NUCLEOTIDE SEQUENCE [LARGE SCALE GENOMIC DNA]</scope>
    <source>
        <strain evidence="2 3">CQ-2017a</strain>
    </source>
</reference>
<dbReference type="EMBL" id="NKHZ01000025">
    <property type="protein sequence ID" value="PNS20259.1"/>
    <property type="molecule type" value="Genomic_DNA"/>
</dbReference>
<feature type="region of interest" description="Disordered" evidence="1">
    <location>
        <begin position="386"/>
        <end position="428"/>
    </location>
</feature>
<comment type="caution">
    <text evidence="2">The sequence shown here is derived from an EMBL/GenBank/DDBJ whole genome shotgun (WGS) entry which is preliminary data.</text>
</comment>
<dbReference type="Proteomes" id="UP000243797">
    <property type="component" value="Unassembled WGS sequence"/>
</dbReference>
<dbReference type="AlphaFoldDB" id="A0A2K1QZ10"/>